<keyword evidence="2" id="KW-1185">Reference proteome</keyword>
<dbReference type="PANTHER" id="PTHR39450">
    <property type="entry name" value="MOLYBDOPTERIN OXIDOREDUCTASE, 4FE-4S CLUSTER-BINDING SUBUNIT"/>
    <property type="match status" value="1"/>
</dbReference>
<dbReference type="AlphaFoldDB" id="A0A162MEF4"/>
<name>A0A162MEF4_9FIRM</name>
<dbReference type="InterPro" id="IPR012460">
    <property type="entry name" value="DUF1667"/>
</dbReference>
<accession>A0A162MEF4</accession>
<organism evidence="1 2">
    <name type="scientific">Thermovenabulum gondwanense</name>
    <dbReference type="NCBI Taxonomy" id="520767"/>
    <lineage>
        <taxon>Bacteria</taxon>
        <taxon>Bacillati</taxon>
        <taxon>Bacillota</taxon>
        <taxon>Clostridia</taxon>
        <taxon>Thermosediminibacterales</taxon>
        <taxon>Thermosediminibacteraceae</taxon>
        <taxon>Thermovenabulum</taxon>
    </lineage>
</organism>
<dbReference type="Pfam" id="PF07892">
    <property type="entry name" value="DUF1667"/>
    <property type="match status" value="1"/>
</dbReference>
<dbReference type="RefSeq" id="WP_068748636.1">
    <property type="nucleotide sequence ID" value="NZ_LOHZ01000033.1"/>
</dbReference>
<dbReference type="PANTHER" id="PTHR39450:SF1">
    <property type="entry name" value="DUF1667 DOMAIN-CONTAINING PROTEIN"/>
    <property type="match status" value="1"/>
</dbReference>
<gene>
    <name evidence="1" type="ORF">ATZ99_15120</name>
</gene>
<protein>
    <recommendedName>
        <fullName evidence="3">4Fe-4S Mo/W bis-MGD-type domain-containing protein</fullName>
    </recommendedName>
</protein>
<comment type="caution">
    <text evidence="1">The sequence shown here is derived from an EMBL/GenBank/DDBJ whole genome shotgun (WGS) entry which is preliminary data.</text>
</comment>
<evidence type="ECO:0000313" key="1">
    <source>
        <dbReference type="EMBL" id="KYO65476.1"/>
    </source>
</evidence>
<dbReference type="EMBL" id="LOHZ01000033">
    <property type="protein sequence ID" value="KYO65476.1"/>
    <property type="molecule type" value="Genomic_DNA"/>
</dbReference>
<reference evidence="1 2" key="1">
    <citation type="submission" date="2015-12" db="EMBL/GenBank/DDBJ databases">
        <title>Draft genome of Thermovenabulum gondwanense isolated from a red thermophilic microbial mat colonisisng an outflow channel of a bore well.</title>
        <authorList>
            <person name="Patel B.K."/>
        </authorList>
    </citation>
    <scope>NUCLEOTIDE SEQUENCE [LARGE SCALE GENOMIC DNA]</scope>
    <source>
        <strain evidence="1 2">R270</strain>
    </source>
</reference>
<sequence>MLKEKTVTCIVCPTGCRIKVTFEDKKIKEIAGNQCKRGFDYAKEEVISPKRMLTTTVFLENGELLPVKTEKPIPKELLFKAMEELKNVRVKPPVRMGDVIKENIAGTGINIIASRSYN</sequence>
<proteinExistence type="predicted"/>
<dbReference type="SUPFAM" id="SSF160148">
    <property type="entry name" value="CPE0013-like"/>
    <property type="match status" value="1"/>
</dbReference>
<evidence type="ECO:0000313" key="2">
    <source>
        <dbReference type="Proteomes" id="UP000075737"/>
    </source>
</evidence>
<dbReference type="InterPro" id="IPR036593">
    <property type="entry name" value="CPE0013-like_sf"/>
</dbReference>
<dbReference type="OrthoDB" id="9811531at2"/>
<dbReference type="SUPFAM" id="SSF53706">
    <property type="entry name" value="Formate dehydrogenase/DMSO reductase, domains 1-3"/>
    <property type="match status" value="1"/>
</dbReference>
<dbReference type="Gene3D" id="3.10.530.10">
    <property type="entry name" value="CPE0013-like"/>
    <property type="match status" value="1"/>
</dbReference>
<dbReference type="Proteomes" id="UP000075737">
    <property type="component" value="Unassembled WGS sequence"/>
</dbReference>
<dbReference type="STRING" id="520767.ATZ99_15120"/>
<evidence type="ECO:0008006" key="3">
    <source>
        <dbReference type="Google" id="ProtNLM"/>
    </source>
</evidence>